<proteinExistence type="inferred from homology"/>
<dbReference type="Pfam" id="PF01497">
    <property type="entry name" value="Peripla_BP_2"/>
    <property type="match status" value="1"/>
</dbReference>
<dbReference type="PANTHER" id="PTHR30532:SF28">
    <property type="entry name" value="PETROBACTIN-BINDING PROTEIN YCLQ"/>
    <property type="match status" value="1"/>
</dbReference>
<evidence type="ECO:0000256" key="2">
    <source>
        <dbReference type="ARBA" id="ARBA00008814"/>
    </source>
</evidence>
<evidence type="ECO:0000313" key="8">
    <source>
        <dbReference type="EMBL" id="UON91733.1"/>
    </source>
</evidence>
<evidence type="ECO:0000256" key="4">
    <source>
        <dbReference type="ARBA" id="ARBA00022729"/>
    </source>
</evidence>
<dbReference type="PROSITE" id="PS50983">
    <property type="entry name" value="FE_B12_PBP"/>
    <property type="match status" value="1"/>
</dbReference>
<dbReference type="SUPFAM" id="SSF53807">
    <property type="entry name" value="Helical backbone' metal receptor"/>
    <property type="match status" value="1"/>
</dbReference>
<gene>
    <name evidence="7" type="ORF">LJ755_06635</name>
    <name evidence="8" type="ORF">MUK71_14280</name>
</gene>
<feature type="signal peptide" evidence="5">
    <location>
        <begin position="1"/>
        <end position="27"/>
    </location>
</feature>
<dbReference type="PROSITE" id="PS51257">
    <property type="entry name" value="PROKAR_LIPOPROTEIN"/>
    <property type="match status" value="1"/>
</dbReference>
<feature type="chain" id="PRO_5040793625" evidence="5">
    <location>
        <begin position="28"/>
        <end position="343"/>
    </location>
</feature>
<evidence type="ECO:0000256" key="5">
    <source>
        <dbReference type="SAM" id="SignalP"/>
    </source>
</evidence>
<dbReference type="EMBL" id="CP094984">
    <property type="protein sequence ID" value="UON91733.1"/>
    <property type="molecule type" value="Genomic_DNA"/>
</dbReference>
<dbReference type="EMBL" id="JAJFZT010000003">
    <property type="protein sequence ID" value="MCC3272408.1"/>
    <property type="molecule type" value="Genomic_DNA"/>
</dbReference>
<evidence type="ECO:0000256" key="3">
    <source>
        <dbReference type="ARBA" id="ARBA00022448"/>
    </source>
</evidence>
<comment type="similarity">
    <text evidence="2">Belongs to the bacterial solute-binding protein 8 family.</text>
</comment>
<dbReference type="RefSeq" id="WP_227928494.1">
    <property type="nucleotide sequence ID" value="NZ_CP094984.1"/>
</dbReference>
<evidence type="ECO:0000313" key="7">
    <source>
        <dbReference type="EMBL" id="MCC3272408.1"/>
    </source>
</evidence>
<dbReference type="AlphaFoldDB" id="A0A9X1M6I7"/>
<comment type="subcellular location">
    <subcellularLocation>
        <location evidence="1">Cell envelope</location>
    </subcellularLocation>
</comment>
<evidence type="ECO:0000256" key="1">
    <source>
        <dbReference type="ARBA" id="ARBA00004196"/>
    </source>
</evidence>
<evidence type="ECO:0000313" key="9">
    <source>
        <dbReference type="Proteomes" id="UP000829758"/>
    </source>
</evidence>
<evidence type="ECO:0000313" key="10">
    <source>
        <dbReference type="Proteomes" id="UP001155145"/>
    </source>
</evidence>
<dbReference type="Proteomes" id="UP001155145">
    <property type="component" value="Unassembled WGS sequence"/>
</dbReference>
<keyword evidence="3" id="KW-0813">Transport</keyword>
<protein>
    <submittedName>
        <fullName evidence="7">Iron-siderophore ABC transporter substrate-binding protein</fullName>
    </submittedName>
</protein>
<dbReference type="Gene3D" id="3.40.50.1980">
    <property type="entry name" value="Nitrogenase molybdenum iron protein domain"/>
    <property type="match status" value="2"/>
</dbReference>
<dbReference type="InterPro" id="IPR051313">
    <property type="entry name" value="Bact_iron-sidero_bind"/>
</dbReference>
<organism evidence="7 10">
    <name type="scientific">Arthrobacter zhangbolii</name>
    <dbReference type="NCBI Taxonomy" id="2886936"/>
    <lineage>
        <taxon>Bacteria</taxon>
        <taxon>Bacillati</taxon>
        <taxon>Actinomycetota</taxon>
        <taxon>Actinomycetes</taxon>
        <taxon>Micrococcales</taxon>
        <taxon>Micrococcaceae</taxon>
        <taxon>Arthrobacter</taxon>
    </lineage>
</organism>
<dbReference type="InterPro" id="IPR002491">
    <property type="entry name" value="ABC_transptr_periplasmic_BD"/>
</dbReference>
<feature type="domain" description="Fe/B12 periplasmic-binding" evidence="6">
    <location>
        <begin position="62"/>
        <end position="339"/>
    </location>
</feature>
<name>A0A9X1M6I7_9MICC</name>
<accession>A0A9X1M6I7</accession>
<dbReference type="CDD" id="cd01146">
    <property type="entry name" value="FhuD"/>
    <property type="match status" value="1"/>
</dbReference>
<reference evidence="7" key="1">
    <citation type="submission" date="2021-10" db="EMBL/GenBank/DDBJ databases">
        <title>Novel species in genus Arthrobacter.</title>
        <authorList>
            <person name="Liu Y."/>
        </authorList>
    </citation>
    <scope>NUCLEOTIDE SEQUENCE</scope>
    <source>
        <strain evidence="7">Zg-Y462</strain>
        <strain evidence="9">zg-Y462</strain>
    </source>
</reference>
<keyword evidence="9" id="KW-1185">Reference proteome</keyword>
<evidence type="ECO:0000259" key="6">
    <source>
        <dbReference type="PROSITE" id="PS50983"/>
    </source>
</evidence>
<dbReference type="PANTHER" id="PTHR30532">
    <property type="entry name" value="IRON III DICITRATE-BINDING PERIPLASMIC PROTEIN"/>
    <property type="match status" value="1"/>
</dbReference>
<dbReference type="Proteomes" id="UP000829758">
    <property type="component" value="Chromosome"/>
</dbReference>
<dbReference type="GO" id="GO:0030288">
    <property type="term" value="C:outer membrane-bounded periplasmic space"/>
    <property type="evidence" value="ECO:0007669"/>
    <property type="project" value="TreeGrafter"/>
</dbReference>
<sequence>MQRAPKAAALLAVPALLLALSGCGADAAGDTAQEDSGQASGQFPVTVDSALGEAVIEAKPERVVTIGWGSADTAVALGTTPVGVEEVSWGNDEHGNYPWVTEAIQERGDDLPATFTGGTDIDIDAIVALEPDLILAPNSGITQEDFDILNDLAPTVAYPEKAWNIDWDDQITVIGKALGEPDAAKEAVAGIEQSLADSAAEHPDFAGKSFAYVWGGGAPGSLVLYNEGDARVDLLTALGMTVAPEVKDIPSSEGSFTSELGLENAGKLNDVDVLFTWYNDEAEQQRTEEQRLFAQIPAVERGSVVRNLDRQVGMASSFLTPLSVPWVLDRFEPMIEEAVAKVG</sequence>
<keyword evidence="4 5" id="KW-0732">Signal</keyword>
<dbReference type="GO" id="GO:1901678">
    <property type="term" value="P:iron coordination entity transport"/>
    <property type="evidence" value="ECO:0007669"/>
    <property type="project" value="UniProtKB-ARBA"/>
</dbReference>